<evidence type="ECO:0000256" key="3">
    <source>
        <dbReference type="PROSITE-ProRule" id="PRU10007"/>
    </source>
</evidence>
<accession>A0A8J2YR60</accession>
<keyword evidence="7" id="KW-1185">Reference proteome</keyword>
<dbReference type="InterPro" id="IPR016163">
    <property type="entry name" value="Ald_DH_C"/>
</dbReference>
<dbReference type="InterPro" id="IPR015590">
    <property type="entry name" value="Aldehyde_DH_dom"/>
</dbReference>
<dbReference type="Pfam" id="PF00171">
    <property type="entry name" value="Aldedh"/>
    <property type="match status" value="1"/>
</dbReference>
<feature type="domain" description="Aldehyde dehydrogenase" evidence="5">
    <location>
        <begin position="26"/>
        <end position="485"/>
    </location>
</feature>
<evidence type="ECO:0000313" key="6">
    <source>
        <dbReference type="EMBL" id="GGF11022.1"/>
    </source>
</evidence>
<comment type="similarity">
    <text evidence="1 4">Belongs to the aldehyde dehydrogenase family.</text>
</comment>
<evidence type="ECO:0000256" key="2">
    <source>
        <dbReference type="ARBA" id="ARBA00023002"/>
    </source>
</evidence>
<dbReference type="GO" id="GO:0016620">
    <property type="term" value="F:oxidoreductase activity, acting on the aldehyde or oxo group of donors, NAD or NADP as acceptor"/>
    <property type="evidence" value="ECO:0007669"/>
    <property type="project" value="InterPro"/>
</dbReference>
<protein>
    <submittedName>
        <fullName evidence="6">Aldehyde dehydrogenase</fullName>
    </submittedName>
</protein>
<dbReference type="PROSITE" id="PS00687">
    <property type="entry name" value="ALDEHYDE_DEHYDR_GLU"/>
    <property type="match status" value="1"/>
</dbReference>
<dbReference type="FunFam" id="3.40.605.10:FF:000007">
    <property type="entry name" value="NAD/NADP-dependent betaine aldehyde dehydrogenase"/>
    <property type="match status" value="1"/>
</dbReference>
<dbReference type="EMBL" id="BMJQ01000003">
    <property type="protein sequence ID" value="GGF11022.1"/>
    <property type="molecule type" value="Genomic_DNA"/>
</dbReference>
<evidence type="ECO:0000259" key="5">
    <source>
        <dbReference type="Pfam" id="PF00171"/>
    </source>
</evidence>
<dbReference type="InterPro" id="IPR016161">
    <property type="entry name" value="Ald_DH/histidinol_DH"/>
</dbReference>
<dbReference type="InterPro" id="IPR016162">
    <property type="entry name" value="Ald_DH_N"/>
</dbReference>
<dbReference type="SUPFAM" id="SSF53720">
    <property type="entry name" value="ALDH-like"/>
    <property type="match status" value="1"/>
</dbReference>
<dbReference type="InterPro" id="IPR029510">
    <property type="entry name" value="Ald_DH_CS_GLU"/>
</dbReference>
<feature type="active site" evidence="3">
    <location>
        <position position="256"/>
    </location>
</feature>
<reference evidence="6" key="2">
    <citation type="submission" date="2020-09" db="EMBL/GenBank/DDBJ databases">
        <authorList>
            <person name="Sun Q."/>
            <person name="Zhou Y."/>
        </authorList>
    </citation>
    <scope>NUCLEOTIDE SEQUENCE</scope>
    <source>
        <strain evidence="6">CGMCC 1.15725</strain>
    </source>
</reference>
<reference evidence="6" key="1">
    <citation type="journal article" date="2014" name="Int. J. Syst. Evol. Microbiol.">
        <title>Complete genome sequence of Corynebacterium casei LMG S-19264T (=DSM 44701T), isolated from a smear-ripened cheese.</title>
        <authorList>
            <consortium name="US DOE Joint Genome Institute (JGI-PGF)"/>
            <person name="Walter F."/>
            <person name="Albersmeier A."/>
            <person name="Kalinowski J."/>
            <person name="Ruckert C."/>
        </authorList>
    </citation>
    <scope>NUCLEOTIDE SEQUENCE</scope>
    <source>
        <strain evidence="6">CGMCC 1.15725</strain>
    </source>
</reference>
<dbReference type="Gene3D" id="3.40.309.10">
    <property type="entry name" value="Aldehyde Dehydrogenase, Chain A, domain 2"/>
    <property type="match status" value="1"/>
</dbReference>
<sequence>MTAFTIPAGVLPEHRDLYYGGAWHTPAAGRYITSAAPATGQPIAAAPVAEADDVDAAVHAAHAAFGGWRRMLPAERGRLLRRAAEVLRAHADELALLDALDTGNPMTMLAGDARFAANGLDYFAGLATELKGETIPMGDGNLNYTVREPMGVIARIVAYNHPLMFAALRIAAPLAAGNTVVVKAPDQAPLSLLRLAELIGDIFPAGVVNFLAGGRACGEALTQHPLVRKITLIGGVPTGKAVMRSAADTLKPVLLELGGKNALVAYPDADFEALVQGLVQGMNFTWAGQSCGSTSRVFLHASIHDRVLEAVARLIPERHKPGLPTDPKTTMGSLVSEAQRDKVEGFVRSALDEGARLVCGGKRPADPALANGFFYEATVFADMRPDMRLAREEVFGPIMSVFRWDDEDRLFAEVNAVDYGLTGSIWTRDLATAHRAASRIETGYVWINNTSQHFLGAPFGGVKQSGIGREECFEELLEFTQVKNINVKLAAA</sequence>
<dbReference type="RefSeq" id="WP_189044310.1">
    <property type="nucleotide sequence ID" value="NZ_BMJQ01000003.1"/>
</dbReference>
<proteinExistence type="inferred from homology"/>
<evidence type="ECO:0000313" key="7">
    <source>
        <dbReference type="Proteomes" id="UP000646365"/>
    </source>
</evidence>
<comment type="caution">
    <text evidence="6">The sequence shown here is derived from an EMBL/GenBank/DDBJ whole genome shotgun (WGS) entry which is preliminary data.</text>
</comment>
<dbReference type="AlphaFoldDB" id="A0A8J2YR60"/>
<evidence type="ECO:0000256" key="4">
    <source>
        <dbReference type="RuleBase" id="RU003345"/>
    </source>
</evidence>
<dbReference type="PANTHER" id="PTHR11699">
    <property type="entry name" value="ALDEHYDE DEHYDROGENASE-RELATED"/>
    <property type="match status" value="1"/>
</dbReference>
<name>A0A8J2YR60_9PROT</name>
<evidence type="ECO:0000256" key="1">
    <source>
        <dbReference type="ARBA" id="ARBA00009986"/>
    </source>
</evidence>
<gene>
    <name evidence="6" type="ORF">GCM10011611_15830</name>
</gene>
<dbReference type="Proteomes" id="UP000646365">
    <property type="component" value="Unassembled WGS sequence"/>
</dbReference>
<dbReference type="Gene3D" id="3.40.605.10">
    <property type="entry name" value="Aldehyde Dehydrogenase, Chain A, domain 1"/>
    <property type="match status" value="1"/>
</dbReference>
<organism evidence="6 7">
    <name type="scientific">Aliidongia dinghuensis</name>
    <dbReference type="NCBI Taxonomy" id="1867774"/>
    <lineage>
        <taxon>Bacteria</taxon>
        <taxon>Pseudomonadati</taxon>
        <taxon>Pseudomonadota</taxon>
        <taxon>Alphaproteobacteria</taxon>
        <taxon>Rhodospirillales</taxon>
        <taxon>Dongiaceae</taxon>
        <taxon>Aliidongia</taxon>
    </lineage>
</organism>
<keyword evidence="2 4" id="KW-0560">Oxidoreductase</keyword>